<comment type="caution">
    <text evidence="8">Lacks conserved residue(s) required for the propagation of feature annotation.</text>
</comment>
<feature type="active site" description="Acyl-thioester intermediate" evidence="8 9">
    <location>
        <position position="148"/>
    </location>
</feature>
<feature type="active site" evidence="8">
    <location>
        <position position="243"/>
    </location>
</feature>
<dbReference type="SMR" id="Q5WG21"/>
<feature type="active site" description="Proton acceptor" evidence="8">
    <location>
        <position position="241"/>
    </location>
</feature>
<dbReference type="HAMAP" id="MF_00295">
    <property type="entry name" value="MetA_acyltransf"/>
    <property type="match status" value="1"/>
</dbReference>
<dbReference type="NCBIfam" id="TIGR01001">
    <property type="entry name" value="metA"/>
    <property type="match status" value="1"/>
</dbReference>
<keyword evidence="4 8" id="KW-0808">Transferase</keyword>
<feature type="site" description="Important for acyl-CoA specificity" evidence="8">
    <location>
        <position position="117"/>
    </location>
</feature>
<dbReference type="Gene3D" id="3.40.50.880">
    <property type="match status" value="1"/>
</dbReference>
<dbReference type="UniPathway" id="UPA00051">
    <property type="reaction ID" value="UER00074"/>
</dbReference>
<dbReference type="InterPro" id="IPR029062">
    <property type="entry name" value="Class_I_gatase-like"/>
</dbReference>
<dbReference type="EMBL" id="AP006627">
    <property type="protein sequence ID" value="BAD64684.1"/>
    <property type="molecule type" value="Genomic_DNA"/>
</dbReference>
<evidence type="ECO:0000313" key="10">
    <source>
        <dbReference type="EMBL" id="BAD64684.1"/>
    </source>
</evidence>
<dbReference type="FunFam" id="3.40.50.880:FF:000004">
    <property type="entry name" value="Homoserine O-succinyltransferase"/>
    <property type="match status" value="1"/>
</dbReference>
<reference evidence="10 11" key="1">
    <citation type="journal article" date="1994" name="J. Ferment. Bioeng.">
        <title>Molecular cloning and nucleotide sequence of the gene for an alkaline protease from the alkalophilic Bacillus sp. KSM-K16.</title>
        <authorList>
            <person name="Hakamada Y."/>
            <person name="Kobayashi T."/>
            <person name="Hitomi J."/>
            <person name="Kawai S."/>
            <person name="Ito S."/>
        </authorList>
    </citation>
    <scope>NUCLEOTIDE SEQUENCE [LARGE SCALE GENOMIC DNA]</scope>
    <source>
        <strain evidence="10 11">KSM-K16</strain>
    </source>
</reference>
<dbReference type="Proteomes" id="UP000001168">
    <property type="component" value="Chromosome"/>
</dbReference>
<feature type="binding site" evidence="8">
    <location>
        <position position="169"/>
    </location>
    <ligand>
        <name>substrate</name>
    </ligand>
</feature>
<evidence type="ECO:0000256" key="4">
    <source>
        <dbReference type="ARBA" id="ARBA00022679"/>
    </source>
</evidence>
<proteinExistence type="inferred from homology"/>
<dbReference type="eggNOG" id="COG1897">
    <property type="taxonomic scope" value="Bacteria"/>
</dbReference>
<evidence type="ECO:0000256" key="2">
    <source>
        <dbReference type="ARBA" id="ARBA00022490"/>
    </source>
</evidence>
<dbReference type="GO" id="GO:0005737">
    <property type="term" value="C:cytoplasm"/>
    <property type="evidence" value="ECO:0007669"/>
    <property type="project" value="UniProtKB-SubCell"/>
</dbReference>
<reference evidence="10 11" key="5">
    <citation type="journal article" date="2007" name="Extremophiles">
        <title>Intragenomic diversity of the V1 regions of 16S rRNA genes in high-alkaline protease-producing Bacillus clausii spp.</title>
        <authorList>
            <person name="Kageyama Y."/>
            <person name="Takaki Y."/>
            <person name="Shimamura S."/>
            <person name="Nishi S."/>
            <person name="Nogi Y."/>
            <person name="Uchimura K."/>
            <person name="Kobayashi T."/>
            <person name="Hitomi J."/>
            <person name="Ozaki K."/>
            <person name="Kawai S."/>
            <person name="Ito S."/>
            <person name="Horikoshi K."/>
        </authorList>
    </citation>
    <scope>NUCLEOTIDE SEQUENCE [LARGE SCALE GENOMIC DNA]</scope>
    <source>
        <strain evidence="10 11">KSM-K16</strain>
    </source>
</reference>
<organism evidence="10 11">
    <name type="scientific">Shouchella clausii (strain KSM-K16)</name>
    <name type="common">Alkalihalobacillus clausii</name>
    <dbReference type="NCBI Taxonomy" id="66692"/>
    <lineage>
        <taxon>Bacteria</taxon>
        <taxon>Bacillati</taxon>
        <taxon>Bacillota</taxon>
        <taxon>Bacilli</taxon>
        <taxon>Bacillales</taxon>
        <taxon>Bacillaceae</taxon>
        <taxon>Shouchella</taxon>
    </lineage>
</organism>
<comment type="similarity">
    <text evidence="8">Belongs to the MetA family.</text>
</comment>
<dbReference type="KEGG" id="bcl:ABC2149"/>
<evidence type="ECO:0000256" key="1">
    <source>
        <dbReference type="ARBA" id="ARBA00004496"/>
    </source>
</evidence>
<protein>
    <recommendedName>
        <fullName evidence="8">Homoserine O-acetyltransferase</fullName>
        <shortName evidence="8">HAT</shortName>
        <ecNumber evidence="8">2.3.1.31</ecNumber>
    </recommendedName>
    <alternativeName>
        <fullName evidence="8">Homoserine transacetylase</fullName>
        <shortName evidence="8">HTA</shortName>
    </alternativeName>
</protein>
<dbReference type="InterPro" id="IPR005697">
    <property type="entry name" value="HST_MetA"/>
</dbReference>
<keyword evidence="6 8" id="KW-0012">Acyltransferase</keyword>
<name>Q5WG21_SHOC1</name>
<evidence type="ECO:0000256" key="3">
    <source>
        <dbReference type="ARBA" id="ARBA00022605"/>
    </source>
</evidence>
<dbReference type="HOGENOM" id="CLU_057851_0_1_9"/>
<evidence type="ECO:0000256" key="7">
    <source>
        <dbReference type="ARBA" id="ARBA00049043"/>
    </source>
</evidence>
<evidence type="ECO:0000256" key="6">
    <source>
        <dbReference type="ARBA" id="ARBA00023315"/>
    </source>
</evidence>
<dbReference type="PANTHER" id="PTHR20919:SF0">
    <property type="entry name" value="HOMOSERINE O-SUCCINYLTRANSFERASE"/>
    <property type="match status" value="1"/>
</dbReference>
<evidence type="ECO:0000256" key="9">
    <source>
        <dbReference type="PIRSR" id="PIRSR000450-1"/>
    </source>
</evidence>
<keyword evidence="3 8" id="KW-0028">Amino-acid biosynthesis</keyword>
<sequence>MRERVAMPIKIPDHLPAKEILLKENIFIMDESRAYTQDIRPLKICILNLMPTKQETETQLLRLLGNTPLQVDVSLLHPSTHSPRNTSKEHLNLFYKTIDEVKQQKFDGMIITGAPVETLPFHDVNYWNEMTSILDWTTTNVTSTLHICWGAQAGLYHHYGIKKKPLTTKLFGVYSHKLEVKNVNLLRGFDDVFYAPHSRHTTVSREDIERVDELIVLSSSEEAGVYIASSKDGKRVFVMGHSEYDAHTLKQEYERDVKRGIACDPPFNYFPEGNVDALPPLQWRAHSNLLFSNWLNYYVYQETPYHLDD</sequence>
<reference evidence="10 11" key="3">
    <citation type="journal article" date="1997" name="Protein Eng.">
        <title>High-resolution crystal structure of M-protease: phylogeny aided analysis of the high-alkaline adaptation mechanism.</title>
        <authorList>
            <person name="Shirai T."/>
            <person name="Suzuki A."/>
            <person name="Yamane T."/>
            <person name="Ashida T."/>
            <person name="Kobayashi T."/>
            <person name="Ito S."/>
        </authorList>
    </citation>
    <scope>NUCLEOTIDE SEQUENCE [LARGE SCALE GENOMIC DNA]</scope>
    <source>
        <strain evidence="10 11">KSM-K16</strain>
    </source>
</reference>
<comment type="pathway">
    <text evidence="8">Amino-acid biosynthesis; L-methionine biosynthesis via de novo pathway; O-acetyl-L-homoserine from L-homoserine: step 1/1.</text>
</comment>
<dbReference type="GO" id="GO:0019281">
    <property type="term" value="P:L-methionine biosynthetic process from homoserine via O-succinyl-L-homoserine and cystathionine"/>
    <property type="evidence" value="ECO:0007669"/>
    <property type="project" value="InterPro"/>
</dbReference>
<keyword evidence="5 8" id="KW-0486">Methionine biosynthesis</keyword>
<evidence type="ECO:0000313" key="11">
    <source>
        <dbReference type="Proteomes" id="UP000001168"/>
    </source>
</evidence>
<dbReference type="EC" id="2.3.1.31" evidence="8"/>
<evidence type="ECO:0000256" key="5">
    <source>
        <dbReference type="ARBA" id="ARBA00023167"/>
    </source>
</evidence>
<feature type="site" description="Important for substrate specificity" evidence="8">
    <location>
        <position position="198"/>
    </location>
</feature>
<dbReference type="Pfam" id="PF04204">
    <property type="entry name" value="HTS"/>
    <property type="match status" value="1"/>
</dbReference>
<comment type="subcellular location">
    <subcellularLocation>
        <location evidence="1 8">Cytoplasm</location>
    </subcellularLocation>
</comment>
<dbReference type="PANTHER" id="PTHR20919">
    <property type="entry name" value="HOMOSERINE O-SUCCINYLTRANSFERASE"/>
    <property type="match status" value="1"/>
</dbReference>
<comment type="function">
    <text evidence="8">Transfers an acetyl group from acetyl-CoA to L-homoserine, forming acetyl-L-homoserine.</text>
</comment>
<accession>Q5WG21</accession>
<reference evidence="10 11" key="2">
    <citation type="journal article" date="1995" name="Appl. Microbiol. Biotechnol.">
        <title>Purification and properties of an alkaline protease from alkalophilic Bacillus sp. KSM-K16.</title>
        <authorList>
            <person name="Kobayashi T."/>
            <person name="Hakamada Y."/>
            <person name="Adachi S."/>
            <person name="Hitomi J."/>
            <person name="Yoshimatsu T."/>
            <person name="Koike K."/>
            <person name="Kawai S."/>
            <person name="Ito S."/>
        </authorList>
    </citation>
    <scope>NUCLEOTIDE SEQUENCE [LARGE SCALE GENOMIC DNA]</scope>
    <source>
        <strain evidence="10 11">KSM-K16</strain>
    </source>
</reference>
<gene>
    <name evidence="8" type="primary">metAA</name>
    <name evidence="10" type="ordered locus">ABC2149</name>
</gene>
<feature type="binding site" evidence="8">
    <location>
        <position position="198"/>
    </location>
    <ligand>
        <name>substrate</name>
    </ligand>
</feature>
<dbReference type="CDD" id="cd03131">
    <property type="entry name" value="GATase1_HTS"/>
    <property type="match status" value="1"/>
</dbReference>
<dbReference type="InterPro" id="IPR033752">
    <property type="entry name" value="MetA_family"/>
</dbReference>
<keyword evidence="2 8" id="KW-0963">Cytoplasm</keyword>
<reference evidence="11" key="4">
    <citation type="submission" date="2003-10" db="EMBL/GenBank/DDBJ databases">
        <title>The complete genome sequence of the alkaliphilic Bacillus clausii KSM-K16.</title>
        <authorList>
            <person name="Takaki Y."/>
            <person name="Kageyama Y."/>
            <person name="Shimamura S."/>
            <person name="Suzuki H."/>
            <person name="Nishi S."/>
            <person name="Hatada Y."/>
            <person name="Kawai S."/>
            <person name="Ito S."/>
            <person name="Horikoshi K."/>
        </authorList>
    </citation>
    <scope>NUCLEOTIDE SEQUENCE [LARGE SCALE GENOMIC DNA]</scope>
    <source>
        <strain evidence="11">KSM-K16</strain>
    </source>
</reference>
<feature type="binding site" evidence="8">
    <location>
        <position position="255"/>
    </location>
    <ligand>
        <name>substrate</name>
    </ligand>
</feature>
<dbReference type="GO" id="GO:0004414">
    <property type="term" value="F:homoserine O-acetyltransferase activity"/>
    <property type="evidence" value="ECO:0007669"/>
    <property type="project" value="UniProtKB-EC"/>
</dbReference>
<keyword evidence="11" id="KW-1185">Reference proteome</keyword>
<dbReference type="STRING" id="66692.ABC2149"/>
<dbReference type="AlphaFoldDB" id="Q5WG21"/>
<evidence type="ECO:0000256" key="8">
    <source>
        <dbReference type="HAMAP-Rule" id="MF_00295"/>
    </source>
</evidence>
<dbReference type="GO" id="GO:0008899">
    <property type="term" value="F:homoserine O-succinyltransferase activity"/>
    <property type="evidence" value="ECO:0007669"/>
    <property type="project" value="UniProtKB-UniRule"/>
</dbReference>
<comment type="catalytic activity">
    <reaction evidence="7 8">
        <text>L-homoserine + acetyl-CoA = O-acetyl-L-homoserine + CoA</text>
        <dbReference type="Rhea" id="RHEA:13701"/>
        <dbReference type="ChEBI" id="CHEBI:57287"/>
        <dbReference type="ChEBI" id="CHEBI:57288"/>
        <dbReference type="ChEBI" id="CHEBI:57476"/>
        <dbReference type="ChEBI" id="CHEBI:57716"/>
        <dbReference type="EC" id="2.3.1.31"/>
    </reaction>
</comment>
<dbReference type="SUPFAM" id="SSF52317">
    <property type="entry name" value="Class I glutamine amidotransferase-like"/>
    <property type="match status" value="1"/>
</dbReference>
<dbReference type="PIRSF" id="PIRSF000450">
    <property type="entry name" value="H_ser_succinyltr"/>
    <property type="match status" value="1"/>
</dbReference>